<proteinExistence type="predicted"/>
<keyword evidence="1 4" id="KW-0413">Isomerase</keyword>
<dbReference type="Proteomes" id="UP000559117">
    <property type="component" value="Unassembled WGS sequence"/>
</dbReference>
<dbReference type="PANTHER" id="PTHR43489:SF1">
    <property type="entry name" value="L-RIBULOSE-5-PHOSPHATE 3-EPIMERASE SGBU-RELATED"/>
    <property type="match status" value="1"/>
</dbReference>
<dbReference type="SUPFAM" id="SSF51658">
    <property type="entry name" value="Xylose isomerase-like"/>
    <property type="match status" value="1"/>
</dbReference>
<dbReference type="InterPro" id="IPR013022">
    <property type="entry name" value="Xyl_isomerase-like_TIM-brl"/>
</dbReference>
<dbReference type="PANTHER" id="PTHR43489">
    <property type="entry name" value="ISOMERASE"/>
    <property type="match status" value="1"/>
</dbReference>
<dbReference type="NCBIfam" id="TIGR00542">
    <property type="entry name" value="hxl6Piso_put"/>
    <property type="match status" value="1"/>
</dbReference>
<dbReference type="EMBL" id="JACHFH010000001">
    <property type="protein sequence ID" value="MBB5334976.1"/>
    <property type="molecule type" value="Genomic_DNA"/>
</dbReference>
<dbReference type="RefSeq" id="WP_260162412.1">
    <property type="nucleotide sequence ID" value="NZ_JACHFH010000001.1"/>
</dbReference>
<evidence type="ECO:0000256" key="1">
    <source>
        <dbReference type="ARBA" id="ARBA00023235"/>
    </source>
</evidence>
<dbReference type="AlphaFoldDB" id="A0A840UD21"/>
<keyword evidence="5" id="KW-1185">Reference proteome</keyword>
<evidence type="ECO:0000256" key="2">
    <source>
        <dbReference type="NCBIfam" id="TIGR00542"/>
    </source>
</evidence>
<name>A0A840UD21_9FIRM</name>
<evidence type="ECO:0000313" key="4">
    <source>
        <dbReference type="EMBL" id="MBB5334976.1"/>
    </source>
</evidence>
<evidence type="ECO:0000259" key="3">
    <source>
        <dbReference type="Pfam" id="PF01261"/>
    </source>
</evidence>
<organism evidence="4 5">
    <name type="scientific">Pectinatus brassicae</name>
    <dbReference type="NCBI Taxonomy" id="862415"/>
    <lineage>
        <taxon>Bacteria</taxon>
        <taxon>Bacillati</taxon>
        <taxon>Bacillota</taxon>
        <taxon>Negativicutes</taxon>
        <taxon>Selenomonadales</taxon>
        <taxon>Selenomonadaceae</taxon>
        <taxon>Pectinatus</taxon>
    </lineage>
</organism>
<accession>A0A840UD21</accession>
<feature type="domain" description="Xylose isomerase-like TIM barrel" evidence="3">
    <location>
        <begin position="33"/>
        <end position="274"/>
    </location>
</feature>
<dbReference type="InterPro" id="IPR050417">
    <property type="entry name" value="Sugar_Epim/Isomerase"/>
</dbReference>
<dbReference type="InterPro" id="IPR004560">
    <property type="entry name" value="L-Ru-5P_3-Epase"/>
</dbReference>
<dbReference type="Pfam" id="PF01261">
    <property type="entry name" value="AP_endonuc_2"/>
    <property type="match status" value="1"/>
</dbReference>
<dbReference type="Gene3D" id="3.20.20.150">
    <property type="entry name" value="Divalent-metal-dependent TIM barrel enzymes"/>
    <property type="match status" value="1"/>
</dbReference>
<evidence type="ECO:0000313" key="5">
    <source>
        <dbReference type="Proteomes" id="UP000559117"/>
    </source>
</evidence>
<dbReference type="GO" id="GO:0034015">
    <property type="term" value="F:L-ribulose-5-phosphate 3-epimerase activity"/>
    <property type="evidence" value="ECO:0007669"/>
    <property type="project" value="TreeGrafter"/>
</dbReference>
<dbReference type="InterPro" id="IPR036237">
    <property type="entry name" value="Xyl_isomerase-like_sf"/>
</dbReference>
<dbReference type="GO" id="GO:0019852">
    <property type="term" value="P:L-ascorbic acid metabolic process"/>
    <property type="evidence" value="ECO:0007669"/>
    <property type="project" value="TreeGrafter"/>
</dbReference>
<comment type="caution">
    <text evidence="4">The sequence shown here is derived from an EMBL/GenBank/DDBJ whole genome shotgun (WGS) entry which is preliminary data.</text>
</comment>
<dbReference type="NCBIfam" id="NF009689">
    <property type="entry name" value="PRK13210.1"/>
    <property type="match status" value="1"/>
</dbReference>
<protein>
    <recommendedName>
        <fullName evidence="2">L-ribulose-5-phosphate 3-epimerase</fullName>
    </recommendedName>
</protein>
<dbReference type="GO" id="GO:0016861">
    <property type="term" value="F:intramolecular oxidoreductase activity, interconverting aldoses and ketoses"/>
    <property type="evidence" value="ECO:0007669"/>
    <property type="project" value="InterPro"/>
</dbReference>
<reference evidence="4 5" key="1">
    <citation type="submission" date="2020-08" db="EMBL/GenBank/DDBJ databases">
        <title>Genomic Encyclopedia of Type Strains, Phase IV (KMG-IV): sequencing the most valuable type-strain genomes for metagenomic binning, comparative biology and taxonomic classification.</title>
        <authorList>
            <person name="Goeker M."/>
        </authorList>
    </citation>
    <scope>NUCLEOTIDE SEQUENCE [LARGE SCALE GENOMIC DNA]</scope>
    <source>
        <strain evidence="4 5">DSM 24661</strain>
    </source>
</reference>
<gene>
    <name evidence="4" type="ORF">HNR32_000076</name>
</gene>
<sequence>MDRKVADIMCNYALGVYEKAMPSSLTWIEKLLAARKAGFDFLEMSIDESDEKLARLDMTHGDISDILAAMRCSEIPIRSICLSGHRKYPLGCPDKKKQTRSLEIMSKAIRLAGALGVRVIQIAGYDVYYEKSTDQTKSDFIKNLKLCAEMAAKEGVLLGFETMETDFMDNVEKAMHYVHQIDSPYLGVYPDSGNITNSALLYNTDINKDLLMGQGHLVAMHLKESLPEKYREIPFGTGHVDFNNIITTAWNLGIRRYVTEFWYKNNDNWQETLQYNNDFIRNCFQQLHLAAAV</sequence>